<dbReference type="Proteomes" id="UP000887563">
    <property type="component" value="Unplaced"/>
</dbReference>
<sequence length="56" mass="6046">MGSSGAAAFTRRLTEASIDRSSGGFFAARHSSIVPPPLPRSSMCSRPSFEHNFVLY</sequence>
<keyword evidence="1" id="KW-1185">Reference proteome</keyword>
<reference evidence="2" key="1">
    <citation type="submission" date="2022-11" db="UniProtKB">
        <authorList>
            <consortium name="WormBaseParasite"/>
        </authorList>
    </citation>
    <scope>IDENTIFICATION</scope>
</reference>
<dbReference type="WBParaSite" id="Minc3s00130g05553">
    <property type="protein sequence ID" value="Minc3s00130g05553"/>
    <property type="gene ID" value="Minc3s00130g05553"/>
</dbReference>
<evidence type="ECO:0000313" key="2">
    <source>
        <dbReference type="WBParaSite" id="Minc3s00130g05553"/>
    </source>
</evidence>
<accession>A0A914KXX5</accession>
<name>A0A914KXX5_MELIC</name>
<protein>
    <submittedName>
        <fullName evidence="2">Candidate secreted effector</fullName>
    </submittedName>
</protein>
<proteinExistence type="predicted"/>
<organism evidence="1 2">
    <name type="scientific">Meloidogyne incognita</name>
    <name type="common">Southern root-knot nematode worm</name>
    <name type="synonym">Oxyuris incognita</name>
    <dbReference type="NCBI Taxonomy" id="6306"/>
    <lineage>
        <taxon>Eukaryota</taxon>
        <taxon>Metazoa</taxon>
        <taxon>Ecdysozoa</taxon>
        <taxon>Nematoda</taxon>
        <taxon>Chromadorea</taxon>
        <taxon>Rhabditida</taxon>
        <taxon>Tylenchina</taxon>
        <taxon>Tylenchomorpha</taxon>
        <taxon>Tylenchoidea</taxon>
        <taxon>Meloidogynidae</taxon>
        <taxon>Meloidogyninae</taxon>
        <taxon>Meloidogyne</taxon>
        <taxon>Meloidogyne incognita group</taxon>
    </lineage>
</organism>
<dbReference type="AlphaFoldDB" id="A0A914KXX5"/>
<evidence type="ECO:0000313" key="1">
    <source>
        <dbReference type="Proteomes" id="UP000887563"/>
    </source>
</evidence>